<evidence type="ECO:0000313" key="9">
    <source>
        <dbReference type="EMBL" id="MFC7236682.1"/>
    </source>
</evidence>
<evidence type="ECO:0000313" key="8">
    <source>
        <dbReference type="EMBL" id="MFC7236596.1"/>
    </source>
</evidence>
<gene>
    <name evidence="8" type="ORF">ACFQJ4_14950</name>
    <name evidence="9" type="ORF">ACFQJ4_15390</name>
</gene>
<comment type="catalytic activity">
    <reaction evidence="6">
        <text>a 2'-deoxyadenosine in DNA + S-adenosyl-L-methionine = an N(6)-methyl-2'-deoxyadenosine in DNA + S-adenosyl-L-homocysteine + H(+)</text>
        <dbReference type="Rhea" id="RHEA:15197"/>
        <dbReference type="Rhea" id="RHEA-COMP:12418"/>
        <dbReference type="Rhea" id="RHEA-COMP:12419"/>
        <dbReference type="ChEBI" id="CHEBI:15378"/>
        <dbReference type="ChEBI" id="CHEBI:57856"/>
        <dbReference type="ChEBI" id="CHEBI:59789"/>
        <dbReference type="ChEBI" id="CHEBI:90615"/>
        <dbReference type="ChEBI" id="CHEBI:90616"/>
        <dbReference type="EC" id="2.1.1.72"/>
    </reaction>
</comment>
<evidence type="ECO:0000256" key="5">
    <source>
        <dbReference type="ARBA" id="ARBA00022691"/>
    </source>
</evidence>
<dbReference type="InterPro" id="IPR012327">
    <property type="entry name" value="MeTrfase_D12"/>
</dbReference>
<name>A0ABD5ZSI8_9EURY</name>
<evidence type="ECO:0000256" key="2">
    <source>
        <dbReference type="ARBA" id="ARBA00011900"/>
    </source>
</evidence>
<protein>
    <recommendedName>
        <fullName evidence="2">site-specific DNA-methyltransferase (adenine-specific)</fullName>
        <ecNumber evidence="2">2.1.1.72</ecNumber>
    </recommendedName>
</protein>
<dbReference type="InterPro" id="IPR012263">
    <property type="entry name" value="M_m6A_EcoRV"/>
</dbReference>
<proteinExistence type="inferred from homology"/>
<accession>A0ABD5ZSI8</accession>
<dbReference type="EMBL" id="JBHTAP010000002">
    <property type="protein sequence ID" value="MFC7236682.1"/>
    <property type="molecule type" value="Genomic_DNA"/>
</dbReference>
<evidence type="ECO:0000256" key="6">
    <source>
        <dbReference type="ARBA" id="ARBA00047942"/>
    </source>
</evidence>
<sequence>MTTSIFPYPGGKSYLAPWIIEHFPAHQCYVEVFGGGASVLLTKQPSHTEIYNDRDGDLVQFFGVLRDHKDELVEWLDMTPYARDQHEEWSKEFYNGERPDDPIERAGRFFYLRYSQYAAKYRTKSGFASASQRNKARKLRNATDKLHEFAERFHNVQIENLDYADVMEQYDSEDTFFYADPPYMDEGDALYRHGEFDHDRFVDALESLDGRWAVSYQRVPSRLKDYWIIEKGRAQFMNKQHDNTTRSNDATERLIMNYDPDNVSRFRTPDQTTLPGVDSS</sequence>
<dbReference type="AlphaFoldDB" id="A0ABD5ZSI8"/>
<dbReference type="Proteomes" id="UP001596398">
    <property type="component" value="Unassembled WGS sequence"/>
</dbReference>
<dbReference type="PANTHER" id="PTHR30481">
    <property type="entry name" value="DNA ADENINE METHYLASE"/>
    <property type="match status" value="1"/>
</dbReference>
<dbReference type="Pfam" id="PF02086">
    <property type="entry name" value="MethyltransfD12"/>
    <property type="match status" value="1"/>
</dbReference>
<evidence type="ECO:0000256" key="1">
    <source>
        <dbReference type="ARBA" id="ARBA00006594"/>
    </source>
</evidence>
<evidence type="ECO:0000256" key="7">
    <source>
        <dbReference type="SAM" id="MobiDB-lite"/>
    </source>
</evidence>
<dbReference type="SUPFAM" id="SSF53335">
    <property type="entry name" value="S-adenosyl-L-methionine-dependent methyltransferases"/>
    <property type="match status" value="1"/>
</dbReference>
<dbReference type="InterPro" id="IPR023095">
    <property type="entry name" value="Ade_MeTrfase_dom_2"/>
</dbReference>
<dbReference type="GO" id="GO:0009007">
    <property type="term" value="F:site-specific DNA-methyltransferase (adenine-specific) activity"/>
    <property type="evidence" value="ECO:0007669"/>
    <property type="project" value="UniProtKB-EC"/>
</dbReference>
<feature type="region of interest" description="Disordered" evidence="7">
    <location>
        <begin position="258"/>
        <end position="280"/>
    </location>
</feature>
<dbReference type="PRINTS" id="PR00505">
    <property type="entry name" value="D12N6MTFRASE"/>
</dbReference>
<dbReference type="RefSeq" id="WP_276236273.1">
    <property type="nucleotide sequence ID" value="NZ_CP119803.1"/>
</dbReference>
<dbReference type="InterPro" id="IPR029063">
    <property type="entry name" value="SAM-dependent_MTases_sf"/>
</dbReference>
<reference evidence="8" key="1">
    <citation type="journal article" date="2014" name="Int. J. Syst. Evol. Microbiol.">
        <title>Complete genome sequence of Corynebacterium casei LMG S-19264T (=DSM 44701T), isolated from a smear-ripened cheese.</title>
        <authorList>
            <consortium name="US DOE Joint Genome Institute (JGI-PGF)"/>
            <person name="Walter F."/>
            <person name="Albersmeier A."/>
            <person name="Kalinowski J."/>
            <person name="Ruckert C."/>
        </authorList>
    </citation>
    <scope>NUCLEOTIDE SEQUENCE [LARGE SCALE GENOMIC DNA]</scope>
    <source>
        <strain evidence="8">CCM 7403</strain>
    </source>
</reference>
<keyword evidence="5" id="KW-0949">S-adenosyl-L-methionine</keyword>
<dbReference type="GeneID" id="79268421"/>
<dbReference type="EMBL" id="JBHTAP010000002">
    <property type="protein sequence ID" value="MFC7236596.1"/>
    <property type="molecule type" value="Genomic_DNA"/>
</dbReference>
<dbReference type="GO" id="GO:0032259">
    <property type="term" value="P:methylation"/>
    <property type="evidence" value="ECO:0007669"/>
    <property type="project" value="UniProtKB-KW"/>
</dbReference>
<evidence type="ECO:0000256" key="4">
    <source>
        <dbReference type="ARBA" id="ARBA00022679"/>
    </source>
</evidence>
<keyword evidence="4" id="KW-0808">Transferase</keyword>
<dbReference type="EC" id="2.1.1.72" evidence="2"/>
<evidence type="ECO:0000313" key="10">
    <source>
        <dbReference type="Proteomes" id="UP001596398"/>
    </source>
</evidence>
<dbReference type="Gene3D" id="1.10.1020.10">
    <property type="entry name" value="Adenine-specific Methyltransferase, Domain 2"/>
    <property type="match status" value="1"/>
</dbReference>
<keyword evidence="10" id="KW-1185">Reference proteome</keyword>
<reference evidence="8" key="3">
    <citation type="submission" date="2024-09" db="EMBL/GenBank/DDBJ databases">
        <authorList>
            <person name="Sun Q."/>
        </authorList>
    </citation>
    <scope>NUCLEOTIDE SEQUENCE</scope>
    <source>
        <strain evidence="8">CCM 7403</strain>
    </source>
</reference>
<reference evidence="10" key="2">
    <citation type="journal article" date="2019" name="Int. J. Syst. Evol. Microbiol.">
        <title>The Global Catalogue of Microorganisms (GCM) 10K type strain sequencing project: providing services to taxonomists for standard genome sequencing and annotation.</title>
        <authorList>
            <consortium name="The Broad Institute Genomics Platform"/>
            <consortium name="The Broad Institute Genome Sequencing Center for Infectious Disease"/>
            <person name="Wu L."/>
            <person name="Ma J."/>
        </authorList>
    </citation>
    <scope>NUCLEOTIDE SEQUENCE [LARGE SCALE GENOMIC DNA]</scope>
    <source>
        <strain evidence="10">DT85</strain>
    </source>
</reference>
<dbReference type="Gene3D" id="3.40.50.150">
    <property type="entry name" value="Vaccinia Virus protein VP39"/>
    <property type="match status" value="1"/>
</dbReference>
<evidence type="ECO:0000256" key="3">
    <source>
        <dbReference type="ARBA" id="ARBA00022603"/>
    </source>
</evidence>
<keyword evidence="3 8" id="KW-0489">Methyltransferase</keyword>
<comment type="caution">
    <text evidence="8">The sequence shown here is derived from an EMBL/GenBank/DDBJ whole genome shotgun (WGS) entry which is preliminary data.</text>
</comment>
<dbReference type="PIRSF" id="PIRSF000398">
    <property type="entry name" value="M_m6A_EcoRV"/>
    <property type="match status" value="1"/>
</dbReference>
<organism evidence="8 10">
    <name type="scientific">Halosegnis marinus</name>
    <dbReference type="NCBI Taxonomy" id="3034023"/>
    <lineage>
        <taxon>Archaea</taxon>
        <taxon>Methanobacteriati</taxon>
        <taxon>Methanobacteriota</taxon>
        <taxon>Stenosarchaea group</taxon>
        <taxon>Halobacteria</taxon>
        <taxon>Halobacteriales</taxon>
        <taxon>Natronomonadaceae</taxon>
        <taxon>Halosegnis</taxon>
    </lineage>
</organism>
<comment type="similarity">
    <text evidence="1">Belongs to the N(4)/N(6)-methyltransferase family.</text>
</comment>
<feature type="compositionally biased region" description="Polar residues" evidence="7">
    <location>
        <begin position="269"/>
        <end position="280"/>
    </location>
</feature>